<evidence type="ECO:0000313" key="3">
    <source>
        <dbReference type="Proteomes" id="UP000236291"/>
    </source>
</evidence>
<evidence type="ECO:0000313" key="2">
    <source>
        <dbReference type="EMBL" id="PNX69267.1"/>
    </source>
</evidence>
<accession>A0A2K3KSJ7</accession>
<evidence type="ECO:0000256" key="1">
    <source>
        <dbReference type="SAM" id="MobiDB-lite"/>
    </source>
</evidence>
<feature type="compositionally biased region" description="Basic and acidic residues" evidence="1">
    <location>
        <begin position="22"/>
        <end position="38"/>
    </location>
</feature>
<organism evidence="2 3">
    <name type="scientific">Trifolium pratense</name>
    <name type="common">Red clover</name>
    <dbReference type="NCBI Taxonomy" id="57577"/>
    <lineage>
        <taxon>Eukaryota</taxon>
        <taxon>Viridiplantae</taxon>
        <taxon>Streptophyta</taxon>
        <taxon>Embryophyta</taxon>
        <taxon>Tracheophyta</taxon>
        <taxon>Spermatophyta</taxon>
        <taxon>Magnoliopsida</taxon>
        <taxon>eudicotyledons</taxon>
        <taxon>Gunneridae</taxon>
        <taxon>Pentapetalae</taxon>
        <taxon>rosids</taxon>
        <taxon>fabids</taxon>
        <taxon>Fabales</taxon>
        <taxon>Fabaceae</taxon>
        <taxon>Papilionoideae</taxon>
        <taxon>50 kb inversion clade</taxon>
        <taxon>NPAAA clade</taxon>
        <taxon>Hologalegina</taxon>
        <taxon>IRL clade</taxon>
        <taxon>Trifolieae</taxon>
        <taxon>Trifolium</taxon>
    </lineage>
</organism>
<name>A0A2K3KSJ7_TRIPR</name>
<feature type="region of interest" description="Disordered" evidence="1">
    <location>
        <begin position="1"/>
        <end position="38"/>
    </location>
</feature>
<comment type="caution">
    <text evidence="2">The sequence shown here is derived from an EMBL/GenBank/DDBJ whole genome shotgun (WGS) entry which is preliminary data.</text>
</comment>
<sequence>VVSMEDTQETEEVQEEVISNKASEKKEETRDEILARHR</sequence>
<dbReference type="Proteomes" id="UP000236291">
    <property type="component" value="Unassembled WGS sequence"/>
</dbReference>
<dbReference type="EMBL" id="ASHM01108090">
    <property type="protein sequence ID" value="PNX69267.1"/>
    <property type="molecule type" value="Genomic_DNA"/>
</dbReference>
<reference evidence="2 3" key="1">
    <citation type="journal article" date="2014" name="Am. J. Bot.">
        <title>Genome assembly and annotation for red clover (Trifolium pratense; Fabaceae).</title>
        <authorList>
            <person name="Istvanek J."/>
            <person name="Jaros M."/>
            <person name="Krenek A."/>
            <person name="Repkova J."/>
        </authorList>
    </citation>
    <scope>NUCLEOTIDE SEQUENCE [LARGE SCALE GENOMIC DNA]</scope>
    <source>
        <strain evidence="3">cv. Tatra</strain>
        <tissue evidence="2">Young leaves</tissue>
    </source>
</reference>
<protein>
    <submittedName>
        <fullName evidence="2">Uncharacterized protein</fullName>
    </submittedName>
</protein>
<feature type="non-terminal residue" evidence="2">
    <location>
        <position position="1"/>
    </location>
</feature>
<proteinExistence type="predicted"/>
<gene>
    <name evidence="2" type="ORF">L195_g056624</name>
</gene>
<feature type="compositionally biased region" description="Acidic residues" evidence="1">
    <location>
        <begin position="1"/>
        <end position="15"/>
    </location>
</feature>
<dbReference type="AlphaFoldDB" id="A0A2K3KSJ7"/>
<reference evidence="2 3" key="2">
    <citation type="journal article" date="2017" name="Front. Plant Sci.">
        <title>Gene Classification and Mining of Molecular Markers Useful in Red Clover (Trifolium pratense) Breeding.</title>
        <authorList>
            <person name="Istvanek J."/>
            <person name="Dluhosova J."/>
            <person name="Dluhos P."/>
            <person name="Patkova L."/>
            <person name="Nedelnik J."/>
            <person name="Repkova J."/>
        </authorList>
    </citation>
    <scope>NUCLEOTIDE SEQUENCE [LARGE SCALE GENOMIC DNA]</scope>
    <source>
        <strain evidence="3">cv. Tatra</strain>
        <tissue evidence="2">Young leaves</tissue>
    </source>
</reference>